<accession>A0A7T0DY30</accession>
<dbReference type="SMART" id="SM00052">
    <property type="entry name" value="EAL"/>
    <property type="match status" value="1"/>
</dbReference>
<dbReference type="EMBL" id="CP061801">
    <property type="protein sequence ID" value="QPK01610.1"/>
    <property type="molecule type" value="Genomic_DNA"/>
</dbReference>
<evidence type="ECO:0000259" key="1">
    <source>
        <dbReference type="PROSITE" id="PS50883"/>
    </source>
</evidence>
<sequence>MRYPGRLEADQQQDNGVTTQNLAYTPTRLQHISQDIIGIKLEPIVSLPSSRTVGNEVLSILSPHQRSERYFHDLSADQAIMLLEAQLATLKNALPCNNLFINLPITVLTMQATFQRLLQLKIPPLNIEIADPANFFLLPEAIRTRLISRLQQLTAQGHRIWLDDVNEALVTSFLSCHLPLTGVKIDKIAFWRLRSTPALSQLVSLCSQLAANVLIEGIETDRDHACALQAGAGLGQGYYWPSWTWPEE</sequence>
<dbReference type="InterPro" id="IPR001633">
    <property type="entry name" value="EAL_dom"/>
</dbReference>
<gene>
    <name evidence="2" type="ORF">IDM36_05600</name>
</gene>
<proteinExistence type="predicted"/>
<organism evidence="2">
    <name type="scientific">Enterobacter mori</name>
    <dbReference type="NCBI Taxonomy" id="539813"/>
    <lineage>
        <taxon>Bacteria</taxon>
        <taxon>Pseudomonadati</taxon>
        <taxon>Pseudomonadota</taxon>
        <taxon>Gammaproteobacteria</taxon>
        <taxon>Enterobacterales</taxon>
        <taxon>Enterobacteriaceae</taxon>
        <taxon>Enterobacter</taxon>
    </lineage>
</organism>
<dbReference type="InterPro" id="IPR035919">
    <property type="entry name" value="EAL_sf"/>
</dbReference>
<evidence type="ECO:0000313" key="2">
    <source>
        <dbReference type="EMBL" id="QPK01610.1"/>
    </source>
</evidence>
<dbReference type="Gene3D" id="3.20.20.450">
    <property type="entry name" value="EAL domain"/>
    <property type="match status" value="1"/>
</dbReference>
<protein>
    <submittedName>
        <fullName evidence="2">EAL domain-containing protein</fullName>
    </submittedName>
</protein>
<reference evidence="2" key="1">
    <citation type="submission" date="2020-09" db="EMBL/GenBank/DDBJ databases">
        <title>First Report of a novel Colistin-Resistant species of Enterobacter cloacae complex Producing MCR-5 isolated from hospital sewage water.</title>
        <authorList>
            <person name="Zhou K."/>
        </authorList>
    </citation>
    <scope>NUCLEOTIDE SEQUENCE [LARGE SCALE GENOMIC DNA]</scope>
    <source>
        <strain evidence="2">HSW1412</strain>
    </source>
</reference>
<feature type="domain" description="EAL" evidence="1">
    <location>
        <begin position="21"/>
        <end position="248"/>
    </location>
</feature>
<name>A0A7T0DY30_9ENTR</name>
<dbReference type="Pfam" id="PF00563">
    <property type="entry name" value="EAL"/>
    <property type="match status" value="1"/>
</dbReference>
<dbReference type="AlphaFoldDB" id="A0A7T0DY30"/>
<dbReference type="PROSITE" id="PS50883">
    <property type="entry name" value="EAL"/>
    <property type="match status" value="1"/>
</dbReference>
<dbReference type="SUPFAM" id="SSF141868">
    <property type="entry name" value="EAL domain-like"/>
    <property type="match status" value="1"/>
</dbReference>